<dbReference type="GO" id="GO:0043527">
    <property type="term" value="C:tRNA methyltransferase complex"/>
    <property type="evidence" value="ECO:0007669"/>
    <property type="project" value="UniProtKB-ARBA"/>
</dbReference>
<dbReference type="WBParaSite" id="HCON_00117300-00001">
    <property type="protein sequence ID" value="HCON_00117300-00001"/>
    <property type="gene ID" value="HCON_00117300"/>
</dbReference>
<reference evidence="7" key="1">
    <citation type="submission" date="2020-12" db="UniProtKB">
        <authorList>
            <consortium name="WormBaseParasite"/>
        </authorList>
    </citation>
    <scope>IDENTIFICATION</scope>
    <source>
        <strain evidence="7">MHco3</strain>
    </source>
</reference>
<protein>
    <submittedName>
        <fullName evidence="7">THUMP domain-containing protein</fullName>
    </submittedName>
</protein>
<dbReference type="Pfam" id="PF02926">
    <property type="entry name" value="THUMP"/>
    <property type="match status" value="1"/>
</dbReference>
<feature type="domain" description="THUMP" evidence="5">
    <location>
        <begin position="82"/>
        <end position="194"/>
    </location>
</feature>
<keyword evidence="2" id="KW-0489">Methyltransferase</keyword>
<dbReference type="CDD" id="cd11715">
    <property type="entry name" value="THUMP_AdoMetMT"/>
    <property type="match status" value="1"/>
</dbReference>
<keyword evidence="3" id="KW-0819">tRNA processing</keyword>
<evidence type="ECO:0000259" key="5">
    <source>
        <dbReference type="PROSITE" id="PS51165"/>
    </source>
</evidence>
<dbReference type="PROSITE" id="PS51165">
    <property type="entry name" value="THUMP"/>
    <property type="match status" value="1"/>
</dbReference>
<evidence type="ECO:0000256" key="3">
    <source>
        <dbReference type="ARBA" id="ARBA00022694"/>
    </source>
</evidence>
<dbReference type="SUPFAM" id="SSF143437">
    <property type="entry name" value="THUMP domain-like"/>
    <property type="match status" value="1"/>
</dbReference>
<evidence type="ECO:0000256" key="2">
    <source>
        <dbReference type="ARBA" id="ARBA00022603"/>
    </source>
</evidence>
<name>A0A7I5EB75_HAECO</name>
<dbReference type="Gene3D" id="3.30.2130.30">
    <property type="match status" value="1"/>
</dbReference>
<dbReference type="InterPro" id="IPR004114">
    <property type="entry name" value="THUMP_dom"/>
</dbReference>
<dbReference type="PANTHER" id="PTHR14911:SF13">
    <property type="entry name" value="TRNA (GUANINE(6)-N2)-METHYLTRANSFERASE THUMP3"/>
    <property type="match status" value="1"/>
</dbReference>
<dbReference type="GO" id="GO:0003723">
    <property type="term" value="F:RNA binding"/>
    <property type="evidence" value="ECO:0007669"/>
    <property type="project" value="UniProtKB-UniRule"/>
</dbReference>
<dbReference type="SMART" id="SM00981">
    <property type="entry name" value="THUMP"/>
    <property type="match status" value="1"/>
</dbReference>
<sequence>MVELYASVITGFEAVAIEEIASKFHVQSTKGRGHVRFEIDQRQIPEVLRLRSVDNLYVVLYDYSLDGLSSAEQKDALEMIVREISRINWKVAVECWETAHGKCIPGGVDGVKAKMRDFVKNGAVESRAEDSFSFRVTCNRAGEKSRHNFSSMDAARALGGIINRIFGWRPDMENFDMEVLLRLKDETMLVMVSLNRESLFKRNVCSFGPTTMRSTMCYCLVALAQPRPGDVVLDPMCGGGSIPLEGALAFPGCLFIGADHHSEAISRCSQNMQHCSTELSQSGSVVAFMACDAVELPFSESSIDAVVTDLPYGKKIGSVGDNRVLYPRLLVEWARVVKPNGRLVLMTHDKRSYERALALHGCSWRVASHHFVNVGGLTTLCHCLVNVKS</sequence>
<dbReference type="PANTHER" id="PTHR14911">
    <property type="entry name" value="THUMP DOMAIN-CONTAINING"/>
    <property type="match status" value="1"/>
</dbReference>
<dbReference type="AlphaFoldDB" id="A0A7I5EB75"/>
<evidence type="ECO:0000256" key="4">
    <source>
        <dbReference type="PROSITE-ProRule" id="PRU00529"/>
    </source>
</evidence>
<dbReference type="FunFam" id="3.40.50.150:FF:000073">
    <property type="entry name" value="THUMP domain containing 3"/>
    <property type="match status" value="1"/>
</dbReference>
<accession>A0A7I5EB75</accession>
<dbReference type="Pfam" id="PF01170">
    <property type="entry name" value="UPF0020"/>
    <property type="match status" value="1"/>
</dbReference>
<dbReference type="Proteomes" id="UP000025227">
    <property type="component" value="Unplaced"/>
</dbReference>
<proteinExistence type="predicted"/>
<comment type="subcellular location">
    <subcellularLocation>
        <location evidence="1">Cytoplasm</location>
    </subcellularLocation>
</comment>
<organism evidence="6 7">
    <name type="scientific">Haemonchus contortus</name>
    <name type="common">Barber pole worm</name>
    <dbReference type="NCBI Taxonomy" id="6289"/>
    <lineage>
        <taxon>Eukaryota</taxon>
        <taxon>Metazoa</taxon>
        <taxon>Ecdysozoa</taxon>
        <taxon>Nematoda</taxon>
        <taxon>Chromadorea</taxon>
        <taxon>Rhabditida</taxon>
        <taxon>Rhabditina</taxon>
        <taxon>Rhabditomorpha</taxon>
        <taxon>Strongyloidea</taxon>
        <taxon>Trichostrongylidae</taxon>
        <taxon>Haemonchus</taxon>
    </lineage>
</organism>
<dbReference type="OMA" id="RYRVTCE"/>
<keyword evidence="6" id="KW-1185">Reference proteome</keyword>
<evidence type="ECO:0000313" key="6">
    <source>
        <dbReference type="Proteomes" id="UP000025227"/>
    </source>
</evidence>
<dbReference type="InterPro" id="IPR029063">
    <property type="entry name" value="SAM-dependent_MTases_sf"/>
</dbReference>
<keyword evidence="4" id="KW-0694">RNA-binding</keyword>
<dbReference type="GO" id="GO:0005737">
    <property type="term" value="C:cytoplasm"/>
    <property type="evidence" value="ECO:0007669"/>
    <property type="project" value="UniProtKB-SubCell"/>
</dbReference>
<dbReference type="GO" id="GO:0016423">
    <property type="term" value="F:tRNA (guanine) methyltransferase activity"/>
    <property type="evidence" value="ECO:0007669"/>
    <property type="project" value="TreeGrafter"/>
</dbReference>
<dbReference type="InterPro" id="IPR000241">
    <property type="entry name" value="RlmKL-like_Mtase"/>
</dbReference>
<dbReference type="Gene3D" id="3.40.50.150">
    <property type="entry name" value="Vaccinia Virus protein VP39"/>
    <property type="match status" value="1"/>
</dbReference>
<keyword evidence="2" id="KW-0808">Transferase</keyword>
<dbReference type="OrthoDB" id="47730at2759"/>
<dbReference type="SUPFAM" id="SSF53335">
    <property type="entry name" value="S-adenosyl-L-methionine-dependent methyltransferases"/>
    <property type="match status" value="1"/>
</dbReference>
<dbReference type="CDD" id="cd02440">
    <property type="entry name" value="AdoMet_MTases"/>
    <property type="match status" value="1"/>
</dbReference>
<evidence type="ECO:0000313" key="7">
    <source>
        <dbReference type="WBParaSite" id="HCON_00117300-00001"/>
    </source>
</evidence>
<evidence type="ECO:0000256" key="1">
    <source>
        <dbReference type="ARBA" id="ARBA00004496"/>
    </source>
</evidence>
<dbReference type="GO" id="GO:0030488">
    <property type="term" value="P:tRNA methylation"/>
    <property type="evidence" value="ECO:0007669"/>
    <property type="project" value="TreeGrafter"/>
</dbReference>